<organism evidence="1 2">
    <name type="scientific">Pararoseomonas baculiformis</name>
    <dbReference type="NCBI Taxonomy" id="2820812"/>
    <lineage>
        <taxon>Bacteria</taxon>
        <taxon>Pseudomonadati</taxon>
        <taxon>Pseudomonadota</taxon>
        <taxon>Alphaproteobacteria</taxon>
        <taxon>Acetobacterales</taxon>
        <taxon>Acetobacteraceae</taxon>
        <taxon>Pararoseomonas</taxon>
    </lineage>
</organism>
<accession>A0ABS4AAK5</accession>
<dbReference type="SUPFAM" id="SSF53756">
    <property type="entry name" value="UDP-Glycosyltransferase/glycogen phosphorylase"/>
    <property type="match status" value="2"/>
</dbReference>
<dbReference type="Proteomes" id="UP000681594">
    <property type="component" value="Unassembled WGS sequence"/>
</dbReference>
<dbReference type="RefSeq" id="WP_209378257.1">
    <property type="nucleotide sequence ID" value="NZ_JAGIZB010000003.1"/>
</dbReference>
<sequence length="775" mass="83658">MRCLVISPTPTHPQDAGNRQRIHALLAALRGFGHQVEFAFIQREAVGQDAMEAMRAAWDALHLIPYDRTAESPSLGETYALDDWFPPSLEEALGTLAAASAYDLVLVEYVFLSRALELFPAGTLKVLDTHDVFADRHLRLQALGLPVGFFHTTVTEEARGLDRADLVLAIQDDERQLFEEMTEAPVATLGFMPAADELEQAPHSALRIGYFGSGNPLNGHALTRFLDALEPAGLPALGAEMRVAGGASRYAGPAAPGLVPLGGVGKPADFYAGIDLVVNPHEGGTGLKIKTVEALAYGLPVIGTAEAFRGLGARAGFHAAPDAAATAALARRWALEPRFRQEVARESAALAARYAREVRRQLAPFRSRAALEALVRRPRALLVTDIPFWRESLGNQARIAAMLRAARAEMDLDTLFLGPLEAEDADAASAVLGRRGRLLASPGSGGDDVQAPPPAGLRLTPFERRSFDAAHFTALEGVLAAGGHEIVILEYIRLSYLRHASPAPPIRVLDTHDVMSLRTRNFEHFGREHFLRLSTLEELGIMDGFEQVLAIQEAEHALLRGALPGRSLLLPHTIPDLPCAEARKVVRRIGFLGGDSPMNRDGIRWFIEQVWPAIADLGAELHVAGRVCDALTTLRAPGLRLHGEVESPADFLEDTDIGINPVFYGGGLKIKTVEYLCRGLPSVLTEEGAFGLGDGEGTAYLVARSRGEYVAHLRALIRDPLRRRRLGEGAFRFGRARFGTHAARAACRTLASLAMAFQETTPGLHAGHGPAARAA</sequence>
<dbReference type="EMBL" id="JAGIZB010000003">
    <property type="protein sequence ID" value="MBP0444036.1"/>
    <property type="molecule type" value="Genomic_DNA"/>
</dbReference>
<dbReference type="Pfam" id="PF13692">
    <property type="entry name" value="Glyco_trans_1_4"/>
    <property type="match status" value="2"/>
</dbReference>
<dbReference type="Gene3D" id="3.40.50.2000">
    <property type="entry name" value="Glycogen Phosphorylase B"/>
    <property type="match status" value="2"/>
</dbReference>
<comment type="caution">
    <text evidence="1">The sequence shown here is derived from an EMBL/GenBank/DDBJ whole genome shotgun (WGS) entry which is preliminary data.</text>
</comment>
<name>A0ABS4AAK5_9PROT</name>
<evidence type="ECO:0000313" key="1">
    <source>
        <dbReference type="EMBL" id="MBP0444036.1"/>
    </source>
</evidence>
<evidence type="ECO:0000313" key="2">
    <source>
        <dbReference type="Proteomes" id="UP000681594"/>
    </source>
</evidence>
<reference evidence="1 2" key="1">
    <citation type="submission" date="2021-03" db="EMBL/GenBank/DDBJ databases">
        <authorList>
            <person name="So Y."/>
        </authorList>
    </citation>
    <scope>NUCLEOTIDE SEQUENCE [LARGE SCALE GENOMIC DNA]</scope>
    <source>
        <strain evidence="1 2">SSH11</strain>
    </source>
</reference>
<dbReference type="PANTHER" id="PTHR12526">
    <property type="entry name" value="GLYCOSYLTRANSFERASE"/>
    <property type="match status" value="1"/>
</dbReference>
<protein>
    <submittedName>
        <fullName evidence="1">Glycosyltransferase</fullName>
    </submittedName>
</protein>
<keyword evidence="2" id="KW-1185">Reference proteome</keyword>
<proteinExistence type="predicted"/>
<gene>
    <name evidence="1" type="ORF">J8J14_04530</name>
</gene>